<dbReference type="GO" id="GO:0005524">
    <property type="term" value="F:ATP binding"/>
    <property type="evidence" value="ECO:0007669"/>
    <property type="project" value="InterPro"/>
</dbReference>
<name>X1D8W8_9ZZZZ</name>
<organism evidence="3">
    <name type="scientific">marine sediment metagenome</name>
    <dbReference type="NCBI Taxonomy" id="412755"/>
    <lineage>
        <taxon>unclassified sequences</taxon>
        <taxon>metagenomes</taxon>
        <taxon>ecological metagenomes</taxon>
    </lineage>
</organism>
<dbReference type="GO" id="GO:0008716">
    <property type="term" value="F:D-alanine-D-alanine ligase activity"/>
    <property type="evidence" value="ECO:0007669"/>
    <property type="project" value="InterPro"/>
</dbReference>
<evidence type="ECO:0000259" key="2">
    <source>
        <dbReference type="PROSITE" id="PS50975"/>
    </source>
</evidence>
<evidence type="ECO:0000256" key="1">
    <source>
        <dbReference type="ARBA" id="ARBA00022598"/>
    </source>
</evidence>
<accession>X1D8W8</accession>
<dbReference type="PROSITE" id="PS50975">
    <property type="entry name" value="ATP_GRASP"/>
    <property type="match status" value="1"/>
</dbReference>
<reference evidence="3" key="1">
    <citation type="journal article" date="2014" name="Front. Microbiol.">
        <title>High frequency of phylogenetically diverse reductive dehalogenase-homologous genes in deep subseafloor sedimentary metagenomes.</title>
        <authorList>
            <person name="Kawai M."/>
            <person name="Futagami T."/>
            <person name="Toyoda A."/>
            <person name="Takaki Y."/>
            <person name="Nishi S."/>
            <person name="Hori S."/>
            <person name="Arai W."/>
            <person name="Tsubouchi T."/>
            <person name="Morono Y."/>
            <person name="Uchiyama I."/>
            <person name="Ito T."/>
            <person name="Fujiyama A."/>
            <person name="Inagaki F."/>
            <person name="Takami H."/>
        </authorList>
    </citation>
    <scope>NUCLEOTIDE SEQUENCE</scope>
    <source>
        <strain evidence="3">Expedition CK06-06</strain>
    </source>
</reference>
<dbReference type="GO" id="GO:0046872">
    <property type="term" value="F:metal ion binding"/>
    <property type="evidence" value="ECO:0007669"/>
    <property type="project" value="InterPro"/>
</dbReference>
<dbReference type="Gene3D" id="3.30.470.20">
    <property type="entry name" value="ATP-grasp fold, B domain"/>
    <property type="match status" value="1"/>
</dbReference>
<feature type="domain" description="ATP-grasp" evidence="2">
    <location>
        <begin position="1"/>
        <end position="72"/>
    </location>
</feature>
<gene>
    <name evidence="3" type="ORF">S01H4_53160</name>
</gene>
<sequence length="83" mass="9292">MQQLALRAYDVLGFKDFGRIDMILTDEGPFLLEGNTFAGLMCTPKEKPHSYIGFMARAEGKDGVDLLNEIVQSAIKRLSLKTR</sequence>
<proteinExistence type="predicted"/>
<keyword evidence="1" id="KW-0436">Ligase</keyword>
<dbReference type="Pfam" id="PF07478">
    <property type="entry name" value="Dala_Dala_lig_C"/>
    <property type="match status" value="1"/>
</dbReference>
<evidence type="ECO:0000313" key="3">
    <source>
        <dbReference type="EMBL" id="GAH17216.1"/>
    </source>
</evidence>
<dbReference type="SUPFAM" id="SSF56059">
    <property type="entry name" value="Glutathione synthetase ATP-binding domain-like"/>
    <property type="match status" value="1"/>
</dbReference>
<dbReference type="InterPro" id="IPR011761">
    <property type="entry name" value="ATP-grasp"/>
</dbReference>
<protein>
    <recommendedName>
        <fullName evidence="2">ATP-grasp domain-containing protein</fullName>
    </recommendedName>
</protein>
<comment type="caution">
    <text evidence="3">The sequence shown here is derived from an EMBL/GenBank/DDBJ whole genome shotgun (WGS) entry which is preliminary data.</text>
</comment>
<dbReference type="InterPro" id="IPR011095">
    <property type="entry name" value="Dala_Dala_lig_C"/>
</dbReference>
<dbReference type="AlphaFoldDB" id="X1D8W8"/>
<dbReference type="EMBL" id="BART01030442">
    <property type="protein sequence ID" value="GAH17216.1"/>
    <property type="molecule type" value="Genomic_DNA"/>
</dbReference>